<dbReference type="GO" id="GO:0047938">
    <property type="term" value="F:glucose-6-phosphate 1-epimerase activity"/>
    <property type="evidence" value="ECO:0007669"/>
    <property type="project" value="TreeGrafter"/>
</dbReference>
<name>A0AAV3S0X7_LITER</name>
<proteinExistence type="predicted"/>
<dbReference type="AlphaFoldDB" id="A0AAV3S0X7"/>
<comment type="caution">
    <text evidence="1">The sequence shown here is derived from an EMBL/GenBank/DDBJ whole genome shotgun (WGS) entry which is preliminary data.</text>
</comment>
<dbReference type="Gene3D" id="2.70.98.10">
    <property type="match status" value="1"/>
</dbReference>
<dbReference type="GO" id="GO:0005975">
    <property type="term" value="P:carbohydrate metabolic process"/>
    <property type="evidence" value="ECO:0007669"/>
    <property type="project" value="InterPro"/>
</dbReference>
<evidence type="ECO:0000313" key="1">
    <source>
        <dbReference type="EMBL" id="GAA0186319.1"/>
    </source>
</evidence>
<dbReference type="GO" id="GO:0005737">
    <property type="term" value="C:cytoplasm"/>
    <property type="evidence" value="ECO:0007669"/>
    <property type="project" value="TreeGrafter"/>
</dbReference>
<dbReference type="SUPFAM" id="SSF74650">
    <property type="entry name" value="Galactose mutarotase-like"/>
    <property type="match status" value="1"/>
</dbReference>
<dbReference type="PANTHER" id="PTHR11122">
    <property type="entry name" value="APOSPORY-ASSOCIATED PROTEIN C-RELATED"/>
    <property type="match status" value="1"/>
</dbReference>
<reference evidence="1 2" key="1">
    <citation type="submission" date="2024-01" db="EMBL/GenBank/DDBJ databases">
        <title>The complete chloroplast genome sequence of Lithospermum erythrorhizon: insights into the phylogenetic relationship among Boraginaceae species and the maternal lineages of purple gromwells.</title>
        <authorList>
            <person name="Okada T."/>
            <person name="Watanabe K."/>
        </authorList>
    </citation>
    <scope>NUCLEOTIDE SEQUENCE [LARGE SCALE GENOMIC DNA]</scope>
</reference>
<organism evidence="1 2">
    <name type="scientific">Lithospermum erythrorhizon</name>
    <name type="common">Purple gromwell</name>
    <name type="synonym">Lithospermum officinale var. erythrorhizon</name>
    <dbReference type="NCBI Taxonomy" id="34254"/>
    <lineage>
        <taxon>Eukaryota</taxon>
        <taxon>Viridiplantae</taxon>
        <taxon>Streptophyta</taxon>
        <taxon>Embryophyta</taxon>
        <taxon>Tracheophyta</taxon>
        <taxon>Spermatophyta</taxon>
        <taxon>Magnoliopsida</taxon>
        <taxon>eudicotyledons</taxon>
        <taxon>Gunneridae</taxon>
        <taxon>Pentapetalae</taxon>
        <taxon>asterids</taxon>
        <taxon>lamiids</taxon>
        <taxon>Boraginales</taxon>
        <taxon>Boraginaceae</taxon>
        <taxon>Boraginoideae</taxon>
        <taxon>Lithospermeae</taxon>
        <taxon>Lithospermum</taxon>
    </lineage>
</organism>
<evidence type="ECO:0000313" key="2">
    <source>
        <dbReference type="Proteomes" id="UP001454036"/>
    </source>
</evidence>
<dbReference type="Proteomes" id="UP001454036">
    <property type="component" value="Unassembled WGS sequence"/>
</dbReference>
<dbReference type="EMBL" id="BAABME010013575">
    <property type="protein sequence ID" value="GAA0186319.1"/>
    <property type="molecule type" value="Genomic_DNA"/>
</dbReference>
<dbReference type="GO" id="GO:0030246">
    <property type="term" value="F:carbohydrate binding"/>
    <property type="evidence" value="ECO:0007669"/>
    <property type="project" value="InterPro"/>
</dbReference>
<dbReference type="PANTHER" id="PTHR11122:SF18">
    <property type="entry name" value="PHOTOSYNTHETIC NDH SUBUNIT OF SUBCOMPLEX B 2, CHLOROPLASTIC"/>
    <property type="match status" value="1"/>
</dbReference>
<gene>
    <name evidence="1" type="ORF">LIER_33607</name>
</gene>
<dbReference type="InterPro" id="IPR014718">
    <property type="entry name" value="GH-type_carb-bd"/>
</dbReference>
<dbReference type="InterPro" id="IPR011013">
    <property type="entry name" value="Gal_mutarotase_sf_dom"/>
</dbReference>
<accession>A0AAV3S0X7</accession>
<sequence length="360" mass="39430">MASILSFSVPKPNIPKASIATPTILETLDQKFGRKGIKFVDSGDVPTVELQVRNGSSLKVQIPNGLVTSYKPKVYWKDDGFEEVLYTLPSNDASSVNCKGGIGLVVNEVSEPSTKGNALGRSKVAAPAQPEASEWTVTDADSDSIDAVQVELSCTRGTLELSYVVSLYPLSMATAVILKNNGRKSVSLNSGIFTHFLSKKRNGTGIQGLKKCSYCTQPPPSSPFEILSPSESLKTEEPGLFSFGWEPEKKRGEWAVQDVPITVLKHKLSRVYGAPPEERLKGFYQSTPSKYDFIDQGRELFFRVIRMGYDDIYVSSPGSLSQKYGEDYFICTGPASLLVPIVVNPGEEWRGAQMIEHDNL</sequence>
<keyword evidence="2" id="KW-1185">Reference proteome</keyword>
<protein>
    <recommendedName>
        <fullName evidence="3">Photosynthetic NDH subcomplex B 2</fullName>
    </recommendedName>
</protein>
<evidence type="ECO:0008006" key="3">
    <source>
        <dbReference type="Google" id="ProtNLM"/>
    </source>
</evidence>